<evidence type="ECO:0000313" key="4">
    <source>
        <dbReference type="Proteomes" id="UP001161422"/>
    </source>
</evidence>
<comment type="similarity">
    <text evidence="1">Belongs to the MaoP family.</text>
</comment>
<dbReference type="Pfam" id="PF04219">
    <property type="entry name" value="DUF413"/>
    <property type="match status" value="1"/>
</dbReference>
<comment type="caution">
    <text evidence="3">The sequence shown here is derived from an EMBL/GenBank/DDBJ whole genome shotgun (WGS) entry which is preliminary data.</text>
</comment>
<sequence length="121" mass="13832">MSEILFRPGEKRFYDDVAFPRGFAKSGNFTLLESELLTNYGDTMRALESGLLAPANAEERQFVKSLKDPKRARSRLERVWLKYITHTRSPKHFYSLNSRATPAAYTLAEQAADSVSEYGYD</sequence>
<proteinExistence type="inferred from homology"/>
<dbReference type="NCBIfam" id="NF008252">
    <property type="entry name" value="PRK11027.1-2"/>
    <property type="match status" value="1"/>
</dbReference>
<evidence type="ECO:0000256" key="2">
    <source>
        <dbReference type="ARBA" id="ARBA00093628"/>
    </source>
</evidence>
<organism evidence="3 4">
    <name type="scientific">Paraferrimonas sedimenticola</name>
    <dbReference type="NCBI Taxonomy" id="375674"/>
    <lineage>
        <taxon>Bacteria</taxon>
        <taxon>Pseudomonadati</taxon>
        <taxon>Pseudomonadota</taxon>
        <taxon>Gammaproteobacteria</taxon>
        <taxon>Alteromonadales</taxon>
        <taxon>Ferrimonadaceae</taxon>
        <taxon>Paraferrimonas</taxon>
    </lineage>
</organism>
<evidence type="ECO:0000256" key="1">
    <source>
        <dbReference type="ARBA" id="ARBA00093464"/>
    </source>
</evidence>
<keyword evidence="4" id="KW-1185">Reference proteome</keyword>
<evidence type="ECO:0000313" key="3">
    <source>
        <dbReference type="EMBL" id="GLP97184.1"/>
    </source>
</evidence>
<gene>
    <name evidence="3" type="ORF">GCM10007895_24910</name>
</gene>
<dbReference type="Proteomes" id="UP001161422">
    <property type="component" value="Unassembled WGS sequence"/>
</dbReference>
<dbReference type="InterPro" id="IPR007335">
    <property type="entry name" value="DUF413"/>
</dbReference>
<accession>A0AA37RY88</accession>
<dbReference type="AlphaFoldDB" id="A0AA37RY88"/>
<reference evidence="3" key="2">
    <citation type="submission" date="2023-01" db="EMBL/GenBank/DDBJ databases">
        <title>Draft genome sequence of Paraferrimonas sedimenticola strain NBRC 101628.</title>
        <authorList>
            <person name="Sun Q."/>
            <person name="Mori K."/>
        </authorList>
    </citation>
    <scope>NUCLEOTIDE SEQUENCE</scope>
    <source>
        <strain evidence="3">NBRC 101628</strain>
    </source>
</reference>
<name>A0AA37RY88_9GAMM</name>
<reference evidence="3" key="1">
    <citation type="journal article" date="2014" name="Int. J. Syst. Evol. Microbiol.">
        <title>Complete genome sequence of Corynebacterium casei LMG S-19264T (=DSM 44701T), isolated from a smear-ripened cheese.</title>
        <authorList>
            <consortium name="US DOE Joint Genome Institute (JGI-PGF)"/>
            <person name="Walter F."/>
            <person name="Albersmeier A."/>
            <person name="Kalinowski J."/>
            <person name="Ruckert C."/>
        </authorList>
    </citation>
    <scope>NUCLEOTIDE SEQUENCE</scope>
    <source>
        <strain evidence="3">NBRC 101628</strain>
    </source>
</reference>
<dbReference type="RefSeq" id="WP_095504949.1">
    <property type="nucleotide sequence ID" value="NZ_BSNC01000006.1"/>
</dbReference>
<dbReference type="EMBL" id="BSNC01000006">
    <property type="protein sequence ID" value="GLP97184.1"/>
    <property type="molecule type" value="Genomic_DNA"/>
</dbReference>
<protein>
    <recommendedName>
        <fullName evidence="2">Macrodomain Ori protein</fullName>
    </recommendedName>
</protein>